<dbReference type="EnsemblProtists" id="EKX44711">
    <property type="protein sequence ID" value="EKX44711"/>
    <property type="gene ID" value="GUITHDRAFT_109489"/>
</dbReference>
<evidence type="ECO:0000313" key="1">
    <source>
        <dbReference type="EMBL" id="EKX44711.1"/>
    </source>
</evidence>
<proteinExistence type="predicted"/>
<reference evidence="2" key="3">
    <citation type="submission" date="2015-06" db="UniProtKB">
        <authorList>
            <consortium name="EnsemblProtists"/>
        </authorList>
    </citation>
    <scope>IDENTIFICATION</scope>
</reference>
<protein>
    <submittedName>
        <fullName evidence="1 2">Uncharacterized protein</fullName>
    </submittedName>
</protein>
<dbReference type="Proteomes" id="UP000011087">
    <property type="component" value="Unassembled WGS sequence"/>
</dbReference>
<reference evidence="1 3" key="1">
    <citation type="journal article" date="2012" name="Nature">
        <title>Algal genomes reveal evolutionary mosaicism and the fate of nucleomorphs.</title>
        <authorList>
            <consortium name="DOE Joint Genome Institute"/>
            <person name="Curtis B.A."/>
            <person name="Tanifuji G."/>
            <person name="Burki F."/>
            <person name="Gruber A."/>
            <person name="Irimia M."/>
            <person name="Maruyama S."/>
            <person name="Arias M.C."/>
            <person name="Ball S.G."/>
            <person name="Gile G.H."/>
            <person name="Hirakawa Y."/>
            <person name="Hopkins J.F."/>
            <person name="Kuo A."/>
            <person name="Rensing S.A."/>
            <person name="Schmutz J."/>
            <person name="Symeonidi A."/>
            <person name="Elias M."/>
            <person name="Eveleigh R.J."/>
            <person name="Herman E.K."/>
            <person name="Klute M.J."/>
            <person name="Nakayama T."/>
            <person name="Obornik M."/>
            <person name="Reyes-Prieto A."/>
            <person name="Armbrust E.V."/>
            <person name="Aves S.J."/>
            <person name="Beiko R.G."/>
            <person name="Coutinho P."/>
            <person name="Dacks J.B."/>
            <person name="Durnford D.G."/>
            <person name="Fast N.M."/>
            <person name="Green B.R."/>
            <person name="Grisdale C.J."/>
            <person name="Hempel F."/>
            <person name="Henrissat B."/>
            <person name="Hoppner M.P."/>
            <person name="Ishida K."/>
            <person name="Kim E."/>
            <person name="Koreny L."/>
            <person name="Kroth P.G."/>
            <person name="Liu Y."/>
            <person name="Malik S.B."/>
            <person name="Maier U.G."/>
            <person name="McRose D."/>
            <person name="Mock T."/>
            <person name="Neilson J.A."/>
            <person name="Onodera N.T."/>
            <person name="Poole A.M."/>
            <person name="Pritham E.J."/>
            <person name="Richards T.A."/>
            <person name="Rocap G."/>
            <person name="Roy S.W."/>
            <person name="Sarai C."/>
            <person name="Schaack S."/>
            <person name="Shirato S."/>
            <person name="Slamovits C.H."/>
            <person name="Spencer D.F."/>
            <person name="Suzuki S."/>
            <person name="Worden A.Z."/>
            <person name="Zauner S."/>
            <person name="Barry K."/>
            <person name="Bell C."/>
            <person name="Bharti A.K."/>
            <person name="Crow J.A."/>
            <person name="Grimwood J."/>
            <person name="Kramer R."/>
            <person name="Lindquist E."/>
            <person name="Lucas S."/>
            <person name="Salamov A."/>
            <person name="McFadden G.I."/>
            <person name="Lane C.E."/>
            <person name="Keeling P.J."/>
            <person name="Gray M.W."/>
            <person name="Grigoriev I.V."/>
            <person name="Archibald J.M."/>
        </authorList>
    </citation>
    <scope>NUCLEOTIDE SEQUENCE</scope>
    <source>
        <strain evidence="1 3">CCMP2712</strain>
    </source>
</reference>
<keyword evidence="3" id="KW-1185">Reference proteome</keyword>
<accession>L1J851</accession>
<dbReference type="EMBL" id="JH993003">
    <property type="protein sequence ID" value="EKX44711.1"/>
    <property type="molecule type" value="Genomic_DNA"/>
</dbReference>
<sequence>MSVKLVFKEFGECDQYCLFAKGQYGFWIVDSYNSPSSQPWRQSWTNIDTRYAGGSGTTSFSGGETPIADGYSAASYGSPHYSYSWY</sequence>
<evidence type="ECO:0000313" key="2">
    <source>
        <dbReference type="EnsemblProtists" id="EKX44711"/>
    </source>
</evidence>
<dbReference type="AlphaFoldDB" id="L1J851"/>
<evidence type="ECO:0000313" key="3">
    <source>
        <dbReference type="Proteomes" id="UP000011087"/>
    </source>
</evidence>
<dbReference type="GeneID" id="17301273"/>
<dbReference type="KEGG" id="gtt:GUITHDRAFT_109489"/>
<dbReference type="PaxDb" id="55529-EKX44711"/>
<organism evidence="1">
    <name type="scientific">Guillardia theta (strain CCMP2712)</name>
    <name type="common">Cryptophyte</name>
    <dbReference type="NCBI Taxonomy" id="905079"/>
    <lineage>
        <taxon>Eukaryota</taxon>
        <taxon>Cryptophyceae</taxon>
        <taxon>Pyrenomonadales</taxon>
        <taxon>Geminigeraceae</taxon>
        <taxon>Guillardia</taxon>
    </lineage>
</organism>
<dbReference type="HOGENOM" id="CLU_2502689_0_0_1"/>
<reference evidence="3" key="2">
    <citation type="submission" date="2012-11" db="EMBL/GenBank/DDBJ databases">
        <authorList>
            <person name="Kuo A."/>
            <person name="Curtis B.A."/>
            <person name="Tanifuji G."/>
            <person name="Burki F."/>
            <person name="Gruber A."/>
            <person name="Irimia M."/>
            <person name="Maruyama S."/>
            <person name="Arias M.C."/>
            <person name="Ball S.G."/>
            <person name="Gile G.H."/>
            <person name="Hirakawa Y."/>
            <person name="Hopkins J.F."/>
            <person name="Rensing S.A."/>
            <person name="Schmutz J."/>
            <person name="Symeonidi A."/>
            <person name="Elias M."/>
            <person name="Eveleigh R.J."/>
            <person name="Herman E.K."/>
            <person name="Klute M.J."/>
            <person name="Nakayama T."/>
            <person name="Obornik M."/>
            <person name="Reyes-Prieto A."/>
            <person name="Armbrust E.V."/>
            <person name="Aves S.J."/>
            <person name="Beiko R.G."/>
            <person name="Coutinho P."/>
            <person name="Dacks J.B."/>
            <person name="Durnford D.G."/>
            <person name="Fast N.M."/>
            <person name="Green B.R."/>
            <person name="Grisdale C."/>
            <person name="Hempe F."/>
            <person name="Henrissat B."/>
            <person name="Hoppner M.P."/>
            <person name="Ishida K.-I."/>
            <person name="Kim E."/>
            <person name="Koreny L."/>
            <person name="Kroth P.G."/>
            <person name="Liu Y."/>
            <person name="Malik S.-B."/>
            <person name="Maier U.G."/>
            <person name="McRose D."/>
            <person name="Mock T."/>
            <person name="Neilson J.A."/>
            <person name="Onodera N.T."/>
            <person name="Poole A.M."/>
            <person name="Pritham E.J."/>
            <person name="Richards T.A."/>
            <person name="Rocap G."/>
            <person name="Roy S.W."/>
            <person name="Sarai C."/>
            <person name="Schaack S."/>
            <person name="Shirato S."/>
            <person name="Slamovits C.H."/>
            <person name="Spencer D.F."/>
            <person name="Suzuki S."/>
            <person name="Worden A.Z."/>
            <person name="Zauner S."/>
            <person name="Barry K."/>
            <person name="Bell C."/>
            <person name="Bharti A.K."/>
            <person name="Crow J.A."/>
            <person name="Grimwood J."/>
            <person name="Kramer R."/>
            <person name="Lindquist E."/>
            <person name="Lucas S."/>
            <person name="Salamov A."/>
            <person name="McFadden G.I."/>
            <person name="Lane C.E."/>
            <person name="Keeling P.J."/>
            <person name="Gray M.W."/>
            <person name="Grigoriev I.V."/>
            <person name="Archibald J.M."/>
        </authorList>
    </citation>
    <scope>NUCLEOTIDE SEQUENCE</scope>
    <source>
        <strain evidence="3">CCMP2712</strain>
    </source>
</reference>
<dbReference type="RefSeq" id="XP_005831691.1">
    <property type="nucleotide sequence ID" value="XM_005831634.1"/>
</dbReference>
<gene>
    <name evidence="1" type="ORF">GUITHDRAFT_109489</name>
</gene>
<name>L1J851_GUITC</name>